<dbReference type="GO" id="GO:0046933">
    <property type="term" value="F:proton-transporting ATP synthase activity, rotational mechanism"/>
    <property type="evidence" value="ECO:0007669"/>
    <property type="project" value="InterPro"/>
</dbReference>
<evidence type="ECO:0000256" key="1">
    <source>
        <dbReference type="ARBA" id="ARBA00004170"/>
    </source>
</evidence>
<evidence type="ECO:0000256" key="7">
    <source>
        <dbReference type="ARBA" id="ARBA00023310"/>
    </source>
</evidence>
<comment type="similarity">
    <text evidence="2">Belongs to the ATPase epsilon chain family.</text>
</comment>
<keyword evidence="3" id="KW-0813">Transport</keyword>
<evidence type="ECO:0000256" key="4">
    <source>
        <dbReference type="ARBA" id="ARBA00023065"/>
    </source>
</evidence>
<dbReference type="RefSeq" id="YP_009546044.1">
    <property type="nucleotide sequence ID" value="NC_040152.1"/>
</dbReference>
<keyword evidence="4" id="KW-0406">Ion transport</keyword>
<protein>
    <submittedName>
        <fullName evidence="10">ATP synthase CF1 epsilon subunit</fullName>
    </submittedName>
</protein>
<feature type="coiled-coil region" evidence="8">
    <location>
        <begin position="90"/>
        <end position="133"/>
    </location>
</feature>
<dbReference type="InterPro" id="IPR001469">
    <property type="entry name" value="ATP_synth_F1_dsu/esu"/>
</dbReference>
<keyword evidence="7" id="KW-0066">ATP synthesis</keyword>
<dbReference type="NCBIfam" id="TIGR01216">
    <property type="entry name" value="ATP_synt_epsi"/>
    <property type="match status" value="1"/>
</dbReference>
<evidence type="ECO:0000259" key="9">
    <source>
        <dbReference type="Pfam" id="PF02823"/>
    </source>
</evidence>
<dbReference type="GeneID" id="38575469"/>
<geneLocation type="plastid" evidence="10"/>
<organism evidence="10">
    <name type="scientific">Glaucocystis incrassata</name>
    <dbReference type="NCBI Taxonomy" id="1789788"/>
    <lineage>
        <taxon>Eukaryota</taxon>
        <taxon>Glaucocystophyceae</taxon>
        <taxon>Glaucocystales</taxon>
        <taxon>Glaucocystaceae</taxon>
        <taxon>Glaucocystis</taxon>
    </lineage>
</organism>
<dbReference type="EMBL" id="MF167425">
    <property type="protein sequence ID" value="ASQ40105.1"/>
    <property type="molecule type" value="Genomic_DNA"/>
</dbReference>
<comment type="subcellular location">
    <subcellularLocation>
        <location evidence="1">Membrane</location>
        <topology evidence="1">Peripheral membrane protein</topology>
    </subcellularLocation>
</comment>
<dbReference type="SUPFAM" id="SSF51344">
    <property type="entry name" value="Epsilon subunit of F1F0-ATP synthase N-terminal domain"/>
    <property type="match status" value="1"/>
</dbReference>
<name>A0A3G1IVN1_9EUKA</name>
<keyword evidence="5" id="KW-0472">Membrane</keyword>
<dbReference type="CDD" id="cd12152">
    <property type="entry name" value="F1-ATPase_delta"/>
    <property type="match status" value="1"/>
</dbReference>
<dbReference type="GO" id="GO:0045259">
    <property type="term" value="C:proton-transporting ATP synthase complex"/>
    <property type="evidence" value="ECO:0007669"/>
    <property type="project" value="UniProtKB-KW"/>
</dbReference>
<evidence type="ECO:0000256" key="6">
    <source>
        <dbReference type="ARBA" id="ARBA00023196"/>
    </source>
</evidence>
<gene>
    <name evidence="10" type="primary">atpE</name>
</gene>
<keyword evidence="10" id="KW-0934">Plastid</keyword>
<evidence type="ECO:0000256" key="8">
    <source>
        <dbReference type="SAM" id="Coils"/>
    </source>
</evidence>
<evidence type="ECO:0000256" key="3">
    <source>
        <dbReference type="ARBA" id="ARBA00022448"/>
    </source>
</evidence>
<feature type="domain" description="ATP synthase F1 complex delta/epsilon subunit N-terminal" evidence="9">
    <location>
        <begin position="3"/>
        <end position="82"/>
    </location>
</feature>
<evidence type="ECO:0000313" key="10">
    <source>
        <dbReference type="EMBL" id="ASQ40105.1"/>
    </source>
</evidence>
<dbReference type="PANTHER" id="PTHR13822:SF10">
    <property type="entry name" value="ATP SYNTHASE EPSILON CHAIN, CHLOROPLASTIC"/>
    <property type="match status" value="1"/>
</dbReference>
<reference evidence="10" key="1">
    <citation type="submission" date="2017-05" db="EMBL/GenBank/DDBJ databases">
        <title>Plastid comparative genomics reveals ancient divergence between Glaucophyte genera.</title>
        <authorList>
            <person name="Figueroa-Martinez F.J."/>
            <person name="Jackson C."/>
            <person name="Reyes-Prieto A."/>
        </authorList>
    </citation>
    <scope>NUCLEOTIDE SEQUENCE</scope>
    <source>
        <strain evidence="10">SAG 229-2</strain>
    </source>
</reference>
<dbReference type="HAMAP" id="MF_00530">
    <property type="entry name" value="ATP_synth_epsil_bac"/>
    <property type="match status" value="1"/>
</dbReference>
<dbReference type="PANTHER" id="PTHR13822">
    <property type="entry name" value="ATP SYNTHASE DELTA/EPSILON CHAIN"/>
    <property type="match status" value="1"/>
</dbReference>
<sequence>MALNISVIAPDKIVYQNVVDEVIIPSKTGLLGILESHAPLLTALDTAGILRIRNGNDWLPIVVLGGFAEVEEDKVTVLATAAELGKQIDVSEAKLEMEEALKKFNKAENVKEKNEAAQSLKRTKVRLEAALNQENK</sequence>
<dbReference type="Pfam" id="PF02823">
    <property type="entry name" value="ATP-synt_DE_N"/>
    <property type="match status" value="1"/>
</dbReference>
<accession>A0A3G1IVN1</accession>
<dbReference type="InterPro" id="IPR020546">
    <property type="entry name" value="ATP_synth_F1_dsu/esu_N"/>
</dbReference>
<dbReference type="AlphaFoldDB" id="A0A3G1IVN1"/>
<evidence type="ECO:0000256" key="5">
    <source>
        <dbReference type="ARBA" id="ARBA00023136"/>
    </source>
</evidence>
<keyword evidence="6" id="KW-0139">CF(1)</keyword>
<dbReference type="InterPro" id="IPR036771">
    <property type="entry name" value="ATPsynth_dsu/esu_N"/>
</dbReference>
<dbReference type="Gene3D" id="2.60.15.10">
    <property type="entry name" value="F0F1 ATP synthase delta/epsilon subunit, N-terminal"/>
    <property type="match status" value="1"/>
</dbReference>
<proteinExistence type="inferred from homology"/>
<keyword evidence="8" id="KW-0175">Coiled coil</keyword>
<evidence type="ECO:0000256" key="2">
    <source>
        <dbReference type="ARBA" id="ARBA00005712"/>
    </source>
</evidence>